<keyword evidence="2" id="KW-1185">Reference proteome</keyword>
<comment type="caution">
    <text evidence="1">The sequence shown here is derived from an EMBL/GenBank/DDBJ whole genome shotgun (WGS) entry which is preliminary data.</text>
</comment>
<accession>A0A9N7VN01</accession>
<dbReference type="AlphaFoldDB" id="A0A9N7VN01"/>
<reference evidence="1" key="1">
    <citation type="submission" date="2020-03" db="EMBL/GenBank/DDBJ databases">
        <authorList>
            <person name="Weist P."/>
        </authorList>
    </citation>
    <scope>NUCLEOTIDE SEQUENCE</scope>
</reference>
<protein>
    <submittedName>
        <fullName evidence="1">Uncharacterized protein</fullName>
    </submittedName>
</protein>
<name>A0A9N7VN01_PLEPL</name>
<proteinExistence type="predicted"/>
<sequence length="122" mass="13976">MRKILSQYGEHETQGVNPRLRFMVEDTGHVFEGYHDVSFCCCSVCSPEWNCTERRNLRQSLCNWKRMLSTDWFFVPLGRLVSQSASAWQQQQRLLCTTFLGQSTATEGRSTCTAAESGNLNK</sequence>
<dbReference type="Proteomes" id="UP001153269">
    <property type="component" value="Unassembled WGS sequence"/>
</dbReference>
<dbReference type="EMBL" id="CADEAL010004132">
    <property type="protein sequence ID" value="CAB1452514.1"/>
    <property type="molecule type" value="Genomic_DNA"/>
</dbReference>
<evidence type="ECO:0000313" key="1">
    <source>
        <dbReference type="EMBL" id="CAB1452514.1"/>
    </source>
</evidence>
<evidence type="ECO:0000313" key="2">
    <source>
        <dbReference type="Proteomes" id="UP001153269"/>
    </source>
</evidence>
<organism evidence="1 2">
    <name type="scientific">Pleuronectes platessa</name>
    <name type="common">European plaice</name>
    <dbReference type="NCBI Taxonomy" id="8262"/>
    <lineage>
        <taxon>Eukaryota</taxon>
        <taxon>Metazoa</taxon>
        <taxon>Chordata</taxon>
        <taxon>Craniata</taxon>
        <taxon>Vertebrata</taxon>
        <taxon>Euteleostomi</taxon>
        <taxon>Actinopterygii</taxon>
        <taxon>Neopterygii</taxon>
        <taxon>Teleostei</taxon>
        <taxon>Neoteleostei</taxon>
        <taxon>Acanthomorphata</taxon>
        <taxon>Carangaria</taxon>
        <taxon>Pleuronectiformes</taxon>
        <taxon>Pleuronectoidei</taxon>
        <taxon>Pleuronectidae</taxon>
        <taxon>Pleuronectes</taxon>
    </lineage>
</organism>
<gene>
    <name evidence="1" type="ORF">PLEPLA_LOCUS40264</name>
</gene>